<name>A0ABQ1MZU0_9BACT</name>
<protein>
    <recommendedName>
        <fullName evidence="1">Integrase catalytic domain-containing protein</fullName>
    </recommendedName>
</protein>
<evidence type="ECO:0000313" key="3">
    <source>
        <dbReference type="Proteomes" id="UP000636010"/>
    </source>
</evidence>
<evidence type="ECO:0000259" key="1">
    <source>
        <dbReference type="Pfam" id="PF13333"/>
    </source>
</evidence>
<reference evidence="3" key="1">
    <citation type="journal article" date="2019" name="Int. J. Syst. Evol. Microbiol.">
        <title>The Global Catalogue of Microorganisms (GCM) 10K type strain sequencing project: providing services to taxonomists for standard genome sequencing and annotation.</title>
        <authorList>
            <consortium name="The Broad Institute Genomics Platform"/>
            <consortium name="The Broad Institute Genome Sequencing Center for Infectious Disease"/>
            <person name="Wu L."/>
            <person name="Ma J."/>
        </authorList>
    </citation>
    <scope>NUCLEOTIDE SEQUENCE [LARGE SCALE GENOMIC DNA]</scope>
    <source>
        <strain evidence="3">CGMCC 1.10832</strain>
    </source>
</reference>
<dbReference type="Pfam" id="PF13333">
    <property type="entry name" value="rve_2"/>
    <property type="match status" value="1"/>
</dbReference>
<dbReference type="RefSeq" id="WP_188466996.1">
    <property type="nucleotide sequence ID" value="NZ_BAABHU010000014.1"/>
</dbReference>
<organism evidence="2 3">
    <name type="scientific">Marivirga lumbricoides</name>
    <dbReference type="NCBI Taxonomy" id="1046115"/>
    <lineage>
        <taxon>Bacteria</taxon>
        <taxon>Pseudomonadati</taxon>
        <taxon>Bacteroidota</taxon>
        <taxon>Cytophagia</taxon>
        <taxon>Cytophagales</taxon>
        <taxon>Marivirgaceae</taxon>
        <taxon>Marivirga</taxon>
    </lineage>
</organism>
<accession>A0ABQ1MZU0</accession>
<comment type="caution">
    <text evidence="2">The sequence shown here is derived from an EMBL/GenBank/DDBJ whole genome shotgun (WGS) entry which is preliminary data.</text>
</comment>
<dbReference type="Proteomes" id="UP000636010">
    <property type="component" value="Unassembled WGS sequence"/>
</dbReference>
<proteinExistence type="predicted"/>
<gene>
    <name evidence="2" type="ORF">GCM10011506_39980</name>
</gene>
<keyword evidence="3" id="KW-1185">Reference proteome</keyword>
<dbReference type="EMBL" id="BMEC01000014">
    <property type="protein sequence ID" value="GGC50313.1"/>
    <property type="molecule type" value="Genomic_DNA"/>
</dbReference>
<sequence length="46" mass="5311">MENNCCDKSAAESFFKALKAGLIYNDGYKSIEQAKATIFEIWYNRK</sequence>
<feature type="domain" description="Integrase catalytic" evidence="1">
    <location>
        <begin position="12"/>
        <end position="46"/>
    </location>
</feature>
<evidence type="ECO:0000313" key="2">
    <source>
        <dbReference type="EMBL" id="GGC50313.1"/>
    </source>
</evidence>
<dbReference type="InterPro" id="IPR001584">
    <property type="entry name" value="Integrase_cat-core"/>
</dbReference>